<name>A0A2T2WN64_9FIRM</name>
<feature type="domain" description="ISXO2-like transposase" evidence="1">
    <location>
        <begin position="6"/>
        <end position="107"/>
    </location>
</feature>
<dbReference type="Pfam" id="PF12762">
    <property type="entry name" value="DDE_Tnp_IS1595"/>
    <property type="match status" value="1"/>
</dbReference>
<organism evidence="2 3">
    <name type="scientific">Sulfobacillus acidophilus</name>
    <dbReference type="NCBI Taxonomy" id="53633"/>
    <lineage>
        <taxon>Bacteria</taxon>
        <taxon>Bacillati</taxon>
        <taxon>Bacillota</taxon>
        <taxon>Clostridia</taxon>
        <taxon>Eubacteriales</taxon>
        <taxon>Clostridiales Family XVII. Incertae Sedis</taxon>
        <taxon>Sulfobacillus</taxon>
    </lineage>
</organism>
<dbReference type="Proteomes" id="UP000241848">
    <property type="component" value="Unassembled WGS sequence"/>
</dbReference>
<comment type="caution">
    <text evidence="2">The sequence shown here is derived from an EMBL/GenBank/DDBJ whole genome shotgun (WGS) entry which is preliminary data.</text>
</comment>
<dbReference type="AlphaFoldDB" id="A0A2T2WN64"/>
<dbReference type="InterPro" id="IPR024445">
    <property type="entry name" value="Tnp_ISXO2-like"/>
</dbReference>
<sequence>MGRGPPQSVFLEIVASLHNEHVLAVLARRVGQDGVWMSDGAAADAAGAKAQHAAHKVILSTDPEAHTVFHWVNTVISLVKTFVDGTHHGRGRARRQLYWEEFTYRFNRRPLGTRIADRLLPACLSSNPHPNTI</sequence>
<gene>
    <name evidence="2" type="ORF">C7B45_02480</name>
</gene>
<proteinExistence type="predicted"/>
<reference evidence="2 3" key="1">
    <citation type="journal article" date="2014" name="BMC Genomics">
        <title>Comparison of environmental and isolate Sulfobacillus genomes reveals diverse carbon, sulfur, nitrogen, and hydrogen metabolisms.</title>
        <authorList>
            <person name="Justice N.B."/>
            <person name="Norman A."/>
            <person name="Brown C.T."/>
            <person name="Singh A."/>
            <person name="Thomas B.C."/>
            <person name="Banfield J.F."/>
        </authorList>
    </citation>
    <scope>NUCLEOTIDE SEQUENCE [LARGE SCALE GENOMIC DNA]</scope>
    <source>
        <strain evidence="2">AMDSBA3</strain>
    </source>
</reference>
<dbReference type="EMBL" id="PXYV01000004">
    <property type="protein sequence ID" value="PSR23653.1"/>
    <property type="molecule type" value="Genomic_DNA"/>
</dbReference>
<evidence type="ECO:0000313" key="3">
    <source>
        <dbReference type="Proteomes" id="UP000241848"/>
    </source>
</evidence>
<protein>
    <recommendedName>
        <fullName evidence="1">ISXO2-like transposase domain-containing protein</fullName>
    </recommendedName>
</protein>
<evidence type="ECO:0000259" key="1">
    <source>
        <dbReference type="Pfam" id="PF12762"/>
    </source>
</evidence>
<evidence type="ECO:0000313" key="2">
    <source>
        <dbReference type="EMBL" id="PSR23653.1"/>
    </source>
</evidence>
<accession>A0A2T2WN64</accession>